<evidence type="ECO:0000313" key="4">
    <source>
        <dbReference type="Proteomes" id="UP000198900"/>
    </source>
</evidence>
<dbReference type="RefSeq" id="WP_091774467.1">
    <property type="nucleotide sequence ID" value="NZ_FNDI01000001.1"/>
</dbReference>
<sequence>MKLVHFSVVALAIATSAAHAQTSSVFSAIQSAKSALSAANQPQSPQDAHQQMLQQQHDQQVEYMKRHPACSTNCPPDPEDERRAEAQQKRAREQAQRQADDAAKVRALCPDLDNDKFNVAEKFIRCRNKGFTEQQAFGTIQGLPTQPQAYLAAMIQDIYEDNITDPKKGKAILDYYGRCFERGTTCARPAW</sequence>
<dbReference type="EMBL" id="FNDI01000001">
    <property type="protein sequence ID" value="SDG97737.1"/>
    <property type="molecule type" value="Genomic_DNA"/>
</dbReference>
<feature type="region of interest" description="Disordered" evidence="1">
    <location>
        <begin position="37"/>
        <end position="102"/>
    </location>
</feature>
<gene>
    <name evidence="3" type="ORF">SAMN04487926_101486</name>
</gene>
<evidence type="ECO:0000313" key="3">
    <source>
        <dbReference type="EMBL" id="SDG97737.1"/>
    </source>
</evidence>
<feature type="compositionally biased region" description="Basic and acidic residues" evidence="1">
    <location>
        <begin position="80"/>
        <end position="102"/>
    </location>
</feature>
<dbReference type="AlphaFoldDB" id="A0A7Z7B293"/>
<dbReference type="Proteomes" id="UP000198900">
    <property type="component" value="Unassembled WGS sequence"/>
</dbReference>
<evidence type="ECO:0000256" key="2">
    <source>
        <dbReference type="SAM" id="SignalP"/>
    </source>
</evidence>
<name>A0A7Z7B293_9BURK</name>
<organism evidence="3 4">
    <name type="scientific">Paraburkholderia steynii</name>
    <dbReference type="NCBI Taxonomy" id="1245441"/>
    <lineage>
        <taxon>Bacteria</taxon>
        <taxon>Pseudomonadati</taxon>
        <taxon>Pseudomonadota</taxon>
        <taxon>Betaproteobacteria</taxon>
        <taxon>Burkholderiales</taxon>
        <taxon>Burkholderiaceae</taxon>
        <taxon>Paraburkholderia</taxon>
    </lineage>
</organism>
<keyword evidence="4" id="KW-1185">Reference proteome</keyword>
<reference evidence="3" key="1">
    <citation type="submission" date="2016-10" db="EMBL/GenBank/DDBJ databases">
        <authorList>
            <person name="Varghese N."/>
            <person name="Submissions S."/>
        </authorList>
    </citation>
    <scope>NUCLEOTIDE SEQUENCE [LARGE SCALE GENOMIC DNA]</scope>
    <source>
        <strain evidence="3">YR281</strain>
    </source>
</reference>
<feature type="chain" id="PRO_5030731041" evidence="2">
    <location>
        <begin position="21"/>
        <end position="191"/>
    </location>
</feature>
<evidence type="ECO:0000256" key="1">
    <source>
        <dbReference type="SAM" id="MobiDB-lite"/>
    </source>
</evidence>
<feature type="signal peptide" evidence="2">
    <location>
        <begin position="1"/>
        <end position="20"/>
    </location>
</feature>
<accession>A0A7Z7B293</accession>
<feature type="compositionally biased region" description="Low complexity" evidence="1">
    <location>
        <begin position="46"/>
        <end position="58"/>
    </location>
</feature>
<proteinExistence type="predicted"/>
<comment type="caution">
    <text evidence="3">The sequence shown here is derived from an EMBL/GenBank/DDBJ whole genome shotgun (WGS) entry which is preliminary data.</text>
</comment>
<protein>
    <submittedName>
        <fullName evidence="3">Uncharacterized protein</fullName>
    </submittedName>
</protein>
<keyword evidence="2" id="KW-0732">Signal</keyword>